<gene>
    <name evidence="1" type="ORF">QQ020_28995</name>
</gene>
<keyword evidence="2" id="KW-1185">Reference proteome</keyword>
<reference evidence="1" key="1">
    <citation type="submission" date="2023-06" db="EMBL/GenBank/DDBJ databases">
        <title>Genomic of Agaribacillus aureum.</title>
        <authorList>
            <person name="Wang G."/>
        </authorList>
    </citation>
    <scope>NUCLEOTIDE SEQUENCE</scope>
    <source>
        <strain evidence="1">BMA12</strain>
    </source>
</reference>
<dbReference type="EMBL" id="JAUJEB010000008">
    <property type="protein sequence ID" value="MDN5216139.1"/>
    <property type="molecule type" value="Genomic_DNA"/>
</dbReference>
<accession>A0ABT8LED1</accession>
<evidence type="ECO:0000313" key="1">
    <source>
        <dbReference type="EMBL" id="MDN5216139.1"/>
    </source>
</evidence>
<sequence>MNKISEFKKADGHVYVEIYYDPEHHMVMDVWKGNFGTQENFRKGIMKAIEVIKFHGCRAWVGDLREMKGSFDSSNDWMFQTAVPQAKLYGLTRAAIIWPENVFSKLSAKDTMQKVGYLELRAFDKPEEAFKWVKADIQLAS</sequence>
<evidence type="ECO:0000313" key="2">
    <source>
        <dbReference type="Proteomes" id="UP001172083"/>
    </source>
</evidence>
<protein>
    <recommendedName>
        <fullName evidence="3">STAS/SEC14 domain-containing protein</fullName>
    </recommendedName>
</protein>
<dbReference type="Proteomes" id="UP001172083">
    <property type="component" value="Unassembled WGS sequence"/>
</dbReference>
<dbReference type="RefSeq" id="WP_346761477.1">
    <property type="nucleotide sequence ID" value="NZ_JAUJEB010000008.1"/>
</dbReference>
<organism evidence="1 2">
    <name type="scientific">Agaribacillus aureus</name>
    <dbReference type="NCBI Taxonomy" id="3051825"/>
    <lineage>
        <taxon>Bacteria</taxon>
        <taxon>Pseudomonadati</taxon>
        <taxon>Bacteroidota</taxon>
        <taxon>Cytophagia</taxon>
        <taxon>Cytophagales</taxon>
        <taxon>Splendidivirgaceae</taxon>
        <taxon>Agaribacillus</taxon>
    </lineage>
</organism>
<evidence type="ECO:0008006" key="3">
    <source>
        <dbReference type="Google" id="ProtNLM"/>
    </source>
</evidence>
<name>A0ABT8LED1_9BACT</name>
<comment type="caution">
    <text evidence="1">The sequence shown here is derived from an EMBL/GenBank/DDBJ whole genome shotgun (WGS) entry which is preliminary data.</text>
</comment>
<proteinExistence type="predicted"/>